<evidence type="ECO:0000313" key="6">
    <source>
        <dbReference type="Proteomes" id="UP000269692"/>
    </source>
</evidence>
<dbReference type="AlphaFoldDB" id="A0A3L7AKB9"/>
<comment type="subcellular location">
    <subcellularLocation>
        <location evidence="1">Periplasm</location>
    </subcellularLocation>
</comment>
<feature type="domain" description="Solute-binding protein family 5" evidence="4">
    <location>
        <begin position="125"/>
        <end position="491"/>
    </location>
</feature>
<dbReference type="SUPFAM" id="SSF53850">
    <property type="entry name" value="Periplasmic binding protein-like II"/>
    <property type="match status" value="1"/>
</dbReference>
<dbReference type="PANTHER" id="PTHR30290">
    <property type="entry name" value="PERIPLASMIC BINDING COMPONENT OF ABC TRANSPORTER"/>
    <property type="match status" value="1"/>
</dbReference>
<organism evidence="5 6">
    <name type="scientific">Xanthobacter tagetidis</name>
    <dbReference type="NCBI Taxonomy" id="60216"/>
    <lineage>
        <taxon>Bacteria</taxon>
        <taxon>Pseudomonadati</taxon>
        <taxon>Pseudomonadota</taxon>
        <taxon>Alphaproteobacteria</taxon>
        <taxon>Hyphomicrobiales</taxon>
        <taxon>Xanthobacteraceae</taxon>
        <taxon>Xanthobacter</taxon>
    </lineage>
</organism>
<evidence type="ECO:0000259" key="4">
    <source>
        <dbReference type="Pfam" id="PF00496"/>
    </source>
</evidence>
<dbReference type="Proteomes" id="UP000269692">
    <property type="component" value="Unassembled WGS sequence"/>
</dbReference>
<name>A0A3L7AKB9_9HYPH</name>
<comment type="caution">
    <text evidence="5">The sequence shown here is derived from an EMBL/GenBank/DDBJ whole genome shotgun (WGS) entry which is preliminary data.</text>
</comment>
<comment type="similarity">
    <text evidence="2">Belongs to the bacterial solute-binding protein 5 family.</text>
</comment>
<gene>
    <name evidence="5" type="ORF">D9R14_05025</name>
</gene>
<dbReference type="InterPro" id="IPR000914">
    <property type="entry name" value="SBP_5_dom"/>
</dbReference>
<keyword evidence="6" id="KW-1185">Reference proteome</keyword>
<proteinExistence type="inferred from homology"/>
<dbReference type="CDD" id="cd00995">
    <property type="entry name" value="PBP2_NikA_DppA_OppA_like"/>
    <property type="match status" value="1"/>
</dbReference>
<evidence type="ECO:0000313" key="5">
    <source>
        <dbReference type="EMBL" id="RLP80425.1"/>
    </source>
</evidence>
<dbReference type="Gene3D" id="3.10.105.10">
    <property type="entry name" value="Dipeptide-binding Protein, Domain 3"/>
    <property type="match status" value="1"/>
</dbReference>
<dbReference type="Gene3D" id="3.40.190.10">
    <property type="entry name" value="Periplasmic binding protein-like II"/>
    <property type="match status" value="1"/>
</dbReference>
<dbReference type="GO" id="GO:0043190">
    <property type="term" value="C:ATP-binding cassette (ABC) transporter complex"/>
    <property type="evidence" value="ECO:0007669"/>
    <property type="project" value="InterPro"/>
</dbReference>
<evidence type="ECO:0000256" key="3">
    <source>
        <dbReference type="ARBA" id="ARBA00022729"/>
    </source>
</evidence>
<dbReference type="PANTHER" id="PTHR30290:SF38">
    <property type="entry name" value="D,D-DIPEPTIDE-BINDING PERIPLASMIC PROTEIN DDPA-RELATED"/>
    <property type="match status" value="1"/>
</dbReference>
<dbReference type="EMBL" id="RCTF01000003">
    <property type="protein sequence ID" value="RLP80425.1"/>
    <property type="molecule type" value="Genomic_DNA"/>
</dbReference>
<dbReference type="Pfam" id="PF00496">
    <property type="entry name" value="SBP_bac_5"/>
    <property type="match status" value="1"/>
</dbReference>
<sequence length="569" mass="62389">MVPVCLQYGFPAKSAIRGAKNGIRPLSSWLSFGKPNGWHMTDLIGERLSHAGRLRRRDILKGAAGLTVAALVAPSVGWAQAGKRLLVGVHQDLPIPDAQMSRAMVTHMVMKHVVENLVTFDENYEVIPQLAKSWDVLDDGARYVFHLRDNVVFHNGKTLDADDVKWSVDRLKEVSPSKGSYSGIKAVNVIDPRTVEIVLKDPSPSLPSTLAGPFGGYIMPKDLDKAQGGTISKPIGTGPFSWVEYQPGRLLRVKKFDNYSVDTSFDGPTGLGGRREAQVDEIEFRVVPVSSARATALETGELDFALLLDVNDFERLAASRTARQVEEPSFESLVLWLGVTVAPTSDLNFRKAVAASIDYKTLMDASVAGHGAVNNAFLHPELRAWFTPSMAARHKFDLNTAKALLAKTAYRGETLTIHVSNSTEYSLNAALVLQQMLGQAGIKIEVHPVDSAGVMSIVYARKPTYNFGMTSISGRMDPDQVYFQRLHSSSAVNAYNNPEYDKVVEAARASMSQETRRKLYSQAQDIVMADIPAIVLFNVSFLNARAPRMVGYKPNALGLSRFWNVGLGK</sequence>
<reference evidence="5 6" key="1">
    <citation type="submission" date="2018-10" db="EMBL/GenBank/DDBJ databases">
        <title>Xanthobacter tagetidis genome sequencing and assembly.</title>
        <authorList>
            <person name="Maclea K.S."/>
            <person name="Goen A.E."/>
            <person name="Fatima S.A."/>
        </authorList>
    </citation>
    <scope>NUCLEOTIDE SEQUENCE [LARGE SCALE GENOMIC DNA]</scope>
    <source>
        <strain evidence="5 6">ATCC 700314</strain>
    </source>
</reference>
<keyword evidence="3" id="KW-0732">Signal</keyword>
<accession>A0A3L7AKB9</accession>
<dbReference type="Gene3D" id="3.90.76.10">
    <property type="entry name" value="Dipeptide-binding Protein, Domain 1"/>
    <property type="match status" value="1"/>
</dbReference>
<dbReference type="GO" id="GO:1904680">
    <property type="term" value="F:peptide transmembrane transporter activity"/>
    <property type="evidence" value="ECO:0007669"/>
    <property type="project" value="TreeGrafter"/>
</dbReference>
<dbReference type="GO" id="GO:0030288">
    <property type="term" value="C:outer membrane-bounded periplasmic space"/>
    <property type="evidence" value="ECO:0007669"/>
    <property type="project" value="UniProtKB-ARBA"/>
</dbReference>
<evidence type="ECO:0000256" key="2">
    <source>
        <dbReference type="ARBA" id="ARBA00005695"/>
    </source>
</evidence>
<protein>
    <submittedName>
        <fullName evidence="5">ABC transporter substrate-binding protein</fullName>
    </submittedName>
</protein>
<dbReference type="PIRSF" id="PIRSF002741">
    <property type="entry name" value="MppA"/>
    <property type="match status" value="1"/>
</dbReference>
<dbReference type="InterPro" id="IPR030678">
    <property type="entry name" value="Peptide/Ni-bd"/>
</dbReference>
<dbReference type="InterPro" id="IPR039424">
    <property type="entry name" value="SBP_5"/>
</dbReference>
<evidence type="ECO:0000256" key="1">
    <source>
        <dbReference type="ARBA" id="ARBA00004418"/>
    </source>
</evidence>
<dbReference type="GO" id="GO:0015833">
    <property type="term" value="P:peptide transport"/>
    <property type="evidence" value="ECO:0007669"/>
    <property type="project" value="TreeGrafter"/>
</dbReference>